<dbReference type="InterPro" id="IPR029058">
    <property type="entry name" value="AB_hydrolase_fold"/>
</dbReference>
<sequence>MIRALTLALLMGAATSAAAAPSSVIPAAIYTDPPADKAHPASMEVLHIPSGGVEINAIAYLATGAGPHPTVILFHGLPGNEKNLDLAQAIRRAGWNVVAPNYRGSWGSPGNYRFRQNLADADAVLAFVRDPANTGRLRIDTRRLALVGHSMGGWVAANTASHDTGLIGVVTISAGDAGAMASAPRAGVVATMADNREALAGVTPESMADEVATLGDTAFPKIAPGLKATPYLALTSDDGLAGFTDALVAGVKVAGGTKVSTAHVATDHSWSDRRIDLEARIITWLQGLK</sequence>
<feature type="domain" description="AB hydrolase-1" evidence="4">
    <location>
        <begin position="71"/>
        <end position="228"/>
    </location>
</feature>
<feature type="signal peptide" evidence="3">
    <location>
        <begin position="1"/>
        <end position="19"/>
    </location>
</feature>
<keyword evidence="6" id="KW-1185">Reference proteome</keyword>
<name>A0ABW3SZI5_9CAUL</name>
<dbReference type="Proteomes" id="UP001597216">
    <property type="component" value="Unassembled WGS sequence"/>
</dbReference>
<evidence type="ECO:0000259" key="4">
    <source>
        <dbReference type="Pfam" id="PF12697"/>
    </source>
</evidence>
<gene>
    <name evidence="5" type="ORF">ACFQ27_05685</name>
</gene>
<evidence type="ECO:0000256" key="1">
    <source>
        <dbReference type="ARBA" id="ARBA00022801"/>
    </source>
</evidence>
<comment type="similarity">
    <text evidence="2">Belongs to the AB hydrolase superfamily. FUS2 hydrolase family.</text>
</comment>
<evidence type="ECO:0000313" key="6">
    <source>
        <dbReference type="Proteomes" id="UP001597216"/>
    </source>
</evidence>
<dbReference type="InterPro" id="IPR000073">
    <property type="entry name" value="AB_hydrolase_1"/>
</dbReference>
<evidence type="ECO:0000313" key="5">
    <source>
        <dbReference type="EMBL" id="MFD1190065.1"/>
    </source>
</evidence>
<comment type="caution">
    <text evidence="5">The sequence shown here is derived from an EMBL/GenBank/DDBJ whole genome shotgun (WGS) entry which is preliminary data.</text>
</comment>
<dbReference type="SUPFAM" id="SSF53474">
    <property type="entry name" value="alpha/beta-Hydrolases"/>
    <property type="match status" value="1"/>
</dbReference>
<accession>A0ABW3SZI5</accession>
<feature type="chain" id="PRO_5047265961" evidence="3">
    <location>
        <begin position="20"/>
        <end position="289"/>
    </location>
</feature>
<dbReference type="EC" id="3.4.-.-" evidence="5"/>
<proteinExistence type="inferred from homology"/>
<organism evidence="5 6">
    <name type="scientific">Phenylobacterium conjunctum</name>
    <dbReference type="NCBI Taxonomy" id="1298959"/>
    <lineage>
        <taxon>Bacteria</taxon>
        <taxon>Pseudomonadati</taxon>
        <taxon>Pseudomonadota</taxon>
        <taxon>Alphaproteobacteria</taxon>
        <taxon>Caulobacterales</taxon>
        <taxon>Caulobacteraceae</taxon>
        <taxon>Phenylobacterium</taxon>
    </lineage>
</organism>
<evidence type="ECO:0000256" key="2">
    <source>
        <dbReference type="ARBA" id="ARBA00038115"/>
    </source>
</evidence>
<dbReference type="PANTHER" id="PTHR22946">
    <property type="entry name" value="DIENELACTONE HYDROLASE DOMAIN-CONTAINING PROTEIN-RELATED"/>
    <property type="match status" value="1"/>
</dbReference>
<dbReference type="Pfam" id="PF12697">
    <property type="entry name" value="Abhydrolase_6"/>
    <property type="match status" value="1"/>
</dbReference>
<dbReference type="RefSeq" id="WP_377352922.1">
    <property type="nucleotide sequence ID" value="NZ_JBHTLQ010000009.1"/>
</dbReference>
<keyword evidence="3" id="KW-0732">Signal</keyword>
<dbReference type="Gene3D" id="3.40.50.1820">
    <property type="entry name" value="alpha/beta hydrolase"/>
    <property type="match status" value="1"/>
</dbReference>
<reference evidence="6" key="1">
    <citation type="journal article" date="2019" name="Int. J. Syst. Evol. Microbiol.">
        <title>The Global Catalogue of Microorganisms (GCM) 10K type strain sequencing project: providing services to taxonomists for standard genome sequencing and annotation.</title>
        <authorList>
            <consortium name="The Broad Institute Genomics Platform"/>
            <consortium name="The Broad Institute Genome Sequencing Center for Infectious Disease"/>
            <person name="Wu L."/>
            <person name="Ma J."/>
        </authorList>
    </citation>
    <scope>NUCLEOTIDE SEQUENCE [LARGE SCALE GENOMIC DNA]</scope>
    <source>
        <strain evidence="6">CCUG 55074</strain>
    </source>
</reference>
<evidence type="ECO:0000256" key="3">
    <source>
        <dbReference type="SAM" id="SignalP"/>
    </source>
</evidence>
<dbReference type="EMBL" id="JBHTLQ010000009">
    <property type="protein sequence ID" value="MFD1190065.1"/>
    <property type="molecule type" value="Genomic_DNA"/>
</dbReference>
<dbReference type="GO" id="GO:0016787">
    <property type="term" value="F:hydrolase activity"/>
    <property type="evidence" value="ECO:0007669"/>
    <property type="project" value="UniProtKB-KW"/>
</dbReference>
<dbReference type="PANTHER" id="PTHR22946:SF9">
    <property type="entry name" value="POLYKETIDE TRANSFERASE AF380"/>
    <property type="match status" value="1"/>
</dbReference>
<dbReference type="InterPro" id="IPR050261">
    <property type="entry name" value="FrsA_esterase"/>
</dbReference>
<protein>
    <submittedName>
        <fullName evidence="5">Alpha/beta hydrolase family protein</fullName>
        <ecNumber evidence="5">3.4.-.-</ecNumber>
    </submittedName>
</protein>
<keyword evidence="1 5" id="KW-0378">Hydrolase</keyword>